<dbReference type="AlphaFoldDB" id="A0A4V6AAK5"/>
<dbReference type="PROSITE" id="PS00108">
    <property type="entry name" value="PROTEIN_KINASE_ST"/>
    <property type="match status" value="1"/>
</dbReference>
<proteinExistence type="inferred from homology"/>
<evidence type="ECO:0000256" key="9">
    <source>
        <dbReference type="PROSITE-ProRule" id="PRU10141"/>
    </source>
</evidence>
<dbReference type="PROSITE" id="PS50011">
    <property type="entry name" value="PROTEIN_KINASE_DOM"/>
    <property type="match status" value="1"/>
</dbReference>
<dbReference type="Gene3D" id="1.10.510.10">
    <property type="entry name" value="Transferase(Phosphotransferase) domain 1"/>
    <property type="match status" value="2"/>
</dbReference>
<evidence type="ECO:0000256" key="11">
    <source>
        <dbReference type="SAM" id="MobiDB-lite"/>
    </source>
</evidence>
<dbReference type="Pfam" id="PF07714">
    <property type="entry name" value="PK_Tyr_Ser-Thr"/>
    <property type="match status" value="1"/>
</dbReference>
<sequence>MKGNKSRFGLRSRLMGICFSTDNDKIPQERQRLSSKGNQAGRDYDHSPTISNGPEVVEIKRTSSIPSIHKNVTDLRNSPGYVNVDIFTYEEMTLATKHFRPDYILGEGGFGAVYKGVLDKSVRPGYKTTYVAIKELNPDGLQGDREWLAEVNYLGQLSHQNLVKLIGYCCEDEHRLLVYEYMASGSLEKHLFRRVGCTLTWSKRMRIALDAAKGLAFLHGAERSVIYRDFKTSNILLDSVSYLCFGHLTARSDVYGFGVVLLELLLGRRAMDKSRPSQEHNLVEWARPLLNHNKKVLRILDLRMEGQYSSRIAMKVANLASQCLSQNPKGRPLMNQVVELLESFQSKDEAAVLETSGRGVTPYEVPRLSPCTPEKGRNQTRSHDHREGEPSPYTPDEEGNRTKSHEHREGETPHTPSEKERNKTRSHDHREGEPRRRSKPANVGSRSEPPTESDLISAHVGMLNPMTETHLD</sequence>
<keyword evidence="3" id="KW-0472">Membrane</keyword>
<dbReference type="GO" id="GO:0004674">
    <property type="term" value="F:protein serine/threonine kinase activity"/>
    <property type="evidence" value="ECO:0007669"/>
    <property type="project" value="UniProtKB-KW"/>
</dbReference>
<comment type="caution">
    <text evidence="13">The sequence shown here is derived from an EMBL/GenBank/DDBJ whole genome shotgun (WGS) entry which is preliminary data.</text>
</comment>
<name>A0A4V6AAK5_POPAL</name>
<dbReference type="InterPro" id="IPR011009">
    <property type="entry name" value="Kinase-like_dom_sf"/>
</dbReference>
<dbReference type="PROSITE" id="PS00107">
    <property type="entry name" value="PROTEIN_KINASE_ATP"/>
    <property type="match status" value="1"/>
</dbReference>
<evidence type="ECO:0000256" key="6">
    <source>
        <dbReference type="ARBA" id="ARBA00022741"/>
    </source>
</evidence>
<dbReference type="GO" id="GO:0005524">
    <property type="term" value="F:ATP binding"/>
    <property type="evidence" value="ECO:0007669"/>
    <property type="project" value="UniProtKB-UniRule"/>
</dbReference>
<evidence type="ECO:0000256" key="5">
    <source>
        <dbReference type="ARBA" id="ARBA00022679"/>
    </source>
</evidence>
<keyword evidence="6 9" id="KW-0547">Nucleotide-binding</keyword>
<evidence type="ECO:0000256" key="7">
    <source>
        <dbReference type="ARBA" id="ARBA00022777"/>
    </source>
</evidence>
<keyword evidence="5" id="KW-0808">Transferase</keyword>
<dbReference type="PANTHER" id="PTHR45621">
    <property type="entry name" value="OS01G0588500 PROTEIN-RELATED"/>
    <property type="match status" value="1"/>
</dbReference>
<dbReference type="InterPro" id="IPR008271">
    <property type="entry name" value="Ser/Thr_kinase_AS"/>
</dbReference>
<dbReference type="GO" id="GO:0005886">
    <property type="term" value="C:plasma membrane"/>
    <property type="evidence" value="ECO:0007669"/>
    <property type="project" value="UniProtKB-SubCell"/>
</dbReference>
<evidence type="ECO:0000256" key="2">
    <source>
        <dbReference type="ARBA" id="ARBA00012513"/>
    </source>
</evidence>
<keyword evidence="4 10" id="KW-0723">Serine/threonine-protein kinase</keyword>
<dbReference type="Gene3D" id="3.30.200.20">
    <property type="entry name" value="Phosphorylase Kinase, domain 1"/>
    <property type="match status" value="1"/>
</dbReference>
<feature type="compositionally biased region" description="Basic and acidic residues" evidence="11">
    <location>
        <begin position="398"/>
        <end position="435"/>
    </location>
</feature>
<evidence type="ECO:0000256" key="10">
    <source>
        <dbReference type="RuleBase" id="RU000304"/>
    </source>
</evidence>
<keyword evidence="3" id="KW-1003">Cell membrane</keyword>
<evidence type="ECO:0000256" key="4">
    <source>
        <dbReference type="ARBA" id="ARBA00022527"/>
    </source>
</evidence>
<feature type="compositionally biased region" description="Basic and acidic residues" evidence="11">
    <location>
        <begin position="374"/>
        <end position="389"/>
    </location>
</feature>
<feature type="region of interest" description="Disordered" evidence="11">
    <location>
        <begin position="26"/>
        <end position="53"/>
    </location>
</feature>
<dbReference type="FunFam" id="3.30.200.20:FF:000228">
    <property type="entry name" value="Serine/threonine-protein kinase BIK1"/>
    <property type="match status" value="1"/>
</dbReference>
<evidence type="ECO:0000259" key="12">
    <source>
        <dbReference type="PROSITE" id="PS50011"/>
    </source>
</evidence>
<dbReference type="InterPro" id="IPR050823">
    <property type="entry name" value="Plant_Ser_Thr_Prot_Kinase"/>
</dbReference>
<feature type="region of interest" description="Disordered" evidence="11">
    <location>
        <begin position="352"/>
        <end position="472"/>
    </location>
</feature>
<keyword evidence="8 9" id="KW-0067">ATP-binding</keyword>
<accession>A0A4V6AAK5</accession>
<dbReference type="EMBL" id="RCHU01000264">
    <property type="protein sequence ID" value="TKS09586.1"/>
    <property type="molecule type" value="Genomic_DNA"/>
</dbReference>
<organism evidence="13">
    <name type="scientific">Populus alba</name>
    <name type="common">White poplar</name>
    <dbReference type="NCBI Taxonomy" id="43335"/>
    <lineage>
        <taxon>Eukaryota</taxon>
        <taxon>Viridiplantae</taxon>
        <taxon>Streptophyta</taxon>
        <taxon>Embryophyta</taxon>
        <taxon>Tracheophyta</taxon>
        <taxon>Spermatophyta</taxon>
        <taxon>Magnoliopsida</taxon>
        <taxon>eudicotyledons</taxon>
        <taxon>Gunneridae</taxon>
        <taxon>Pentapetalae</taxon>
        <taxon>rosids</taxon>
        <taxon>fabids</taxon>
        <taxon>Malpighiales</taxon>
        <taxon>Salicaceae</taxon>
        <taxon>Saliceae</taxon>
        <taxon>Populus</taxon>
    </lineage>
</organism>
<gene>
    <name evidence="13" type="ORF">D5086_0000090980</name>
</gene>
<reference evidence="13" key="1">
    <citation type="submission" date="2018-10" db="EMBL/GenBank/DDBJ databases">
        <title>Population genomic analysis revealed the cold adaptation of white poplar.</title>
        <authorList>
            <person name="Liu Y.-J."/>
        </authorList>
    </citation>
    <scope>NUCLEOTIDE SEQUENCE [LARGE SCALE GENOMIC DNA]</scope>
    <source>
        <strain evidence="13">PAL-ZL1</strain>
    </source>
</reference>
<dbReference type="InterPro" id="IPR001245">
    <property type="entry name" value="Ser-Thr/Tyr_kinase_cat_dom"/>
</dbReference>
<keyword evidence="7" id="KW-0418">Kinase</keyword>
<evidence type="ECO:0000256" key="3">
    <source>
        <dbReference type="ARBA" id="ARBA00022475"/>
    </source>
</evidence>
<comment type="subcellular location">
    <subcellularLocation>
        <location evidence="1">Cell membrane</location>
    </subcellularLocation>
</comment>
<evidence type="ECO:0000256" key="1">
    <source>
        <dbReference type="ARBA" id="ARBA00004236"/>
    </source>
</evidence>
<dbReference type="InterPro" id="IPR000719">
    <property type="entry name" value="Prot_kinase_dom"/>
</dbReference>
<comment type="similarity">
    <text evidence="10">Belongs to the protein kinase superfamily.</text>
</comment>
<dbReference type="EC" id="2.7.11.1" evidence="2"/>
<dbReference type="InterPro" id="IPR017441">
    <property type="entry name" value="Protein_kinase_ATP_BS"/>
</dbReference>
<evidence type="ECO:0000313" key="13">
    <source>
        <dbReference type="EMBL" id="TKS09586.1"/>
    </source>
</evidence>
<feature type="binding site" evidence="9">
    <location>
        <position position="134"/>
    </location>
    <ligand>
        <name>ATP</name>
        <dbReference type="ChEBI" id="CHEBI:30616"/>
    </ligand>
</feature>
<protein>
    <recommendedName>
        <fullName evidence="2">non-specific serine/threonine protein kinase</fullName>
        <ecNumber evidence="2">2.7.11.1</ecNumber>
    </recommendedName>
</protein>
<dbReference type="SUPFAM" id="SSF56112">
    <property type="entry name" value="Protein kinase-like (PK-like)"/>
    <property type="match status" value="1"/>
</dbReference>
<evidence type="ECO:0000256" key="8">
    <source>
        <dbReference type="ARBA" id="ARBA00022840"/>
    </source>
</evidence>
<feature type="domain" description="Protein kinase" evidence="12">
    <location>
        <begin position="99"/>
        <end position="344"/>
    </location>
</feature>